<sequence length="469" mass="52563">MNILIVEDDADFVEEIKSRVNALCRDPQYTVAENFESAKSLIESDFFDFIFLDLRLPTNTGSMDSDPQHGRNLLDISISHAPGTPVFMLTGSSAEQFLPEMMALSHQVDIWGHGKELSMIGFQPKHRINNLDEKIKPYLEAFDSVCEVEINANFELDIATSRLIRIFVASAGGVYCNVSRISGGLSDASVYKLQVNDGAGVRIHNSIAKIGLPSNIQDEVERHDRFISRLEPHATPRKVAMLVYGAKKTSGVFYSLAAASELNGFSFVEQNSIAIIDRLKSILLRWTDSAPQCRTTIRDIRRSFIDEESFQSVAGLIEHDWVERFEATSIQVKWGCVHGDLHGLNVLVSPDQIPVLIDYGDVGERPLSTDPITYELSVFFHPEGPYQQSDWPSDNTARNWGKPDFVDTECPSPDFFNNCRTWAEAVSVGKRERAAVAYSYLVRQLKYPGCDTRRINALLDGVKRLFDSA</sequence>
<dbReference type="InterPro" id="IPR011009">
    <property type="entry name" value="Kinase-like_dom_sf"/>
</dbReference>
<gene>
    <name evidence="3" type="ORF">HU811_09755</name>
</gene>
<dbReference type="PROSITE" id="PS50110">
    <property type="entry name" value="RESPONSE_REGULATORY"/>
    <property type="match status" value="1"/>
</dbReference>
<dbReference type="SUPFAM" id="SSF52172">
    <property type="entry name" value="CheY-like"/>
    <property type="match status" value="1"/>
</dbReference>
<feature type="domain" description="Response regulatory" evidence="2">
    <location>
        <begin position="2"/>
        <end position="128"/>
    </location>
</feature>
<dbReference type="Proteomes" id="UP000617171">
    <property type="component" value="Unassembled WGS sequence"/>
</dbReference>
<comment type="caution">
    <text evidence="3">The sequence shown here is derived from an EMBL/GenBank/DDBJ whole genome shotgun (WGS) entry which is preliminary data.</text>
</comment>
<protein>
    <recommendedName>
        <fullName evidence="2">Response regulatory domain-containing protein</fullName>
    </recommendedName>
</protein>
<name>A0ABR6UR81_9PSED</name>
<keyword evidence="1" id="KW-0597">Phosphoprotein</keyword>
<organism evidence="3 4">
    <name type="scientific">Pseudomonas tehranensis</name>
    <dbReference type="NCBI Taxonomy" id="2745502"/>
    <lineage>
        <taxon>Bacteria</taxon>
        <taxon>Pseudomonadati</taxon>
        <taxon>Pseudomonadota</taxon>
        <taxon>Gammaproteobacteria</taxon>
        <taxon>Pseudomonadales</taxon>
        <taxon>Pseudomonadaceae</taxon>
        <taxon>Pseudomonas</taxon>
    </lineage>
</organism>
<feature type="modified residue" description="4-aspartylphosphate" evidence="1">
    <location>
        <position position="53"/>
    </location>
</feature>
<accession>A0ABR6UR81</accession>
<dbReference type="EMBL" id="JABWQV010000039">
    <property type="protein sequence ID" value="MBC3346912.1"/>
    <property type="molecule type" value="Genomic_DNA"/>
</dbReference>
<evidence type="ECO:0000256" key="1">
    <source>
        <dbReference type="PROSITE-ProRule" id="PRU00169"/>
    </source>
</evidence>
<keyword evidence="4" id="KW-1185">Reference proteome</keyword>
<proteinExistence type="predicted"/>
<dbReference type="RefSeq" id="WP_186655520.1">
    <property type="nucleotide sequence ID" value="NZ_JABWQV010000039.1"/>
</dbReference>
<evidence type="ECO:0000259" key="2">
    <source>
        <dbReference type="PROSITE" id="PS50110"/>
    </source>
</evidence>
<dbReference type="Gene3D" id="3.40.50.2300">
    <property type="match status" value="1"/>
</dbReference>
<dbReference type="InterPro" id="IPR001789">
    <property type="entry name" value="Sig_transdc_resp-reg_receiver"/>
</dbReference>
<evidence type="ECO:0000313" key="4">
    <source>
        <dbReference type="Proteomes" id="UP000617171"/>
    </source>
</evidence>
<dbReference type="InterPro" id="IPR011006">
    <property type="entry name" value="CheY-like_superfamily"/>
</dbReference>
<reference evidence="3 4" key="1">
    <citation type="journal article" date="2020" name="Microorganisms">
        <title>Reliable Identification of Environmental Pseudomonas Isolates Using the rpoD Gene.</title>
        <authorList>
            <consortium name="The Broad Institute Genome Sequencing Platform"/>
            <person name="Girard L."/>
            <person name="Lood C."/>
            <person name="Rokni-Zadeh H."/>
            <person name="van Noort V."/>
            <person name="Lavigne R."/>
            <person name="De Mot R."/>
        </authorList>
    </citation>
    <scope>NUCLEOTIDE SEQUENCE [LARGE SCALE GENOMIC DNA]</scope>
    <source>
        <strain evidence="3 4">SWRI196</strain>
    </source>
</reference>
<evidence type="ECO:0000313" key="3">
    <source>
        <dbReference type="EMBL" id="MBC3346912.1"/>
    </source>
</evidence>
<dbReference type="SUPFAM" id="SSF56112">
    <property type="entry name" value="Protein kinase-like (PK-like)"/>
    <property type="match status" value="1"/>
</dbReference>